<comment type="similarity">
    <text evidence="1">Belongs to the UPF0270 family.</text>
</comment>
<dbReference type="AlphaFoldDB" id="A0A9X4MK22"/>
<dbReference type="Proteomes" id="UP001154240">
    <property type="component" value="Unassembled WGS sequence"/>
</dbReference>
<accession>A0A9X4MK22</accession>
<proteinExistence type="inferred from homology"/>
<evidence type="ECO:0000313" key="2">
    <source>
        <dbReference type="EMBL" id="MDG4476968.1"/>
    </source>
</evidence>
<dbReference type="Pfam" id="PF06794">
    <property type="entry name" value="UPF0270"/>
    <property type="match status" value="1"/>
</dbReference>
<dbReference type="EMBL" id="JAPHEH010000001">
    <property type="protein sequence ID" value="MDG4476968.1"/>
    <property type="molecule type" value="Genomic_DNA"/>
</dbReference>
<dbReference type="Gene3D" id="1.10.10.610">
    <property type="entry name" value="YehU-like"/>
    <property type="match status" value="1"/>
</dbReference>
<reference evidence="2" key="2">
    <citation type="submission" date="2022-10" db="EMBL/GenBank/DDBJ databases">
        <authorList>
            <person name="Aronson H.S."/>
        </authorList>
    </citation>
    <scope>NUCLEOTIDE SEQUENCE</scope>
    <source>
        <strain evidence="2">RS19-109</strain>
    </source>
</reference>
<gene>
    <name evidence="2" type="ORF">OLX77_12470</name>
</gene>
<keyword evidence="3" id="KW-1185">Reference proteome</keyword>
<evidence type="ECO:0000256" key="1">
    <source>
        <dbReference type="ARBA" id="ARBA00006450"/>
    </source>
</evidence>
<dbReference type="InterPro" id="IPR036685">
    <property type="entry name" value="YehU-like_sf"/>
</dbReference>
<protein>
    <submittedName>
        <fullName evidence="2">YheU family protein</fullName>
    </submittedName>
</protein>
<comment type="caution">
    <text evidence="2">The sequence shown here is derived from an EMBL/GenBank/DDBJ whole genome shotgun (WGS) entry which is preliminary data.</text>
</comment>
<dbReference type="InterPro" id="IPR010648">
    <property type="entry name" value="UPF0270"/>
</dbReference>
<name>A0A9X4MK22_9BACT</name>
<sequence length="81" mass="9217">MSEHKSIGLDEEGIDVPYERLDPETLRNVIEEFVTRDGADWGEAGGTLEEKVGQVMQQLRSRKIKIVFELNSETTNIVVNR</sequence>
<dbReference type="RefSeq" id="WP_307633933.1">
    <property type="nucleotide sequence ID" value="NZ_JAPHEH010000001.1"/>
</dbReference>
<reference evidence="2" key="1">
    <citation type="journal article" date="2022" name="bioRxiv">
        <title>Thiovibrio frasassiensisgen. nov., sp. nov., an autotrophic, elemental sulfur disproportionating bacterium isolated from sulfidic karst sediment, and proposal of Thiovibrionaceae fam. nov.</title>
        <authorList>
            <person name="Aronson H."/>
            <person name="Thomas C."/>
            <person name="Bhattacharyya M."/>
            <person name="Eckstein S."/>
            <person name="Jensen S."/>
            <person name="Barco R."/>
            <person name="Macalady J."/>
            <person name="Amend J."/>
        </authorList>
    </citation>
    <scope>NUCLEOTIDE SEQUENCE</scope>
    <source>
        <strain evidence="2">RS19-109</strain>
    </source>
</reference>
<evidence type="ECO:0000313" key="3">
    <source>
        <dbReference type="Proteomes" id="UP001154240"/>
    </source>
</evidence>
<organism evidence="2 3">
    <name type="scientific">Thiovibrio frasassiensis</name>
    <dbReference type="NCBI Taxonomy" id="2984131"/>
    <lineage>
        <taxon>Bacteria</taxon>
        <taxon>Pseudomonadati</taxon>
        <taxon>Thermodesulfobacteriota</taxon>
        <taxon>Desulfobulbia</taxon>
        <taxon>Desulfobulbales</taxon>
        <taxon>Thiovibrionaceae</taxon>
        <taxon>Thiovibrio</taxon>
    </lineage>
</organism>
<dbReference type="SUPFAM" id="SSF118001">
    <property type="entry name" value="YehU-like"/>
    <property type="match status" value="1"/>
</dbReference>